<dbReference type="PIRSF" id="PIRSF003085">
    <property type="entry name" value="CMAS"/>
    <property type="match status" value="1"/>
</dbReference>
<dbReference type="InterPro" id="IPR029063">
    <property type="entry name" value="SAM-dependent_MTases_sf"/>
</dbReference>
<comment type="caution">
    <text evidence="6">The sequence shown here is derived from an EMBL/GenBank/DDBJ whole genome shotgun (WGS) entry which is preliminary data.</text>
</comment>
<reference evidence="7" key="1">
    <citation type="journal article" date="2019" name="Int. J. Syst. Evol. Microbiol.">
        <title>The Global Catalogue of Microorganisms (GCM) 10K type strain sequencing project: providing services to taxonomists for standard genome sequencing and annotation.</title>
        <authorList>
            <consortium name="The Broad Institute Genomics Platform"/>
            <consortium name="The Broad Institute Genome Sequencing Center for Infectious Disease"/>
            <person name="Wu L."/>
            <person name="Ma J."/>
        </authorList>
    </citation>
    <scope>NUCLEOTIDE SEQUENCE [LARGE SCALE GENOMIC DNA]</scope>
    <source>
        <strain evidence="7">KACC 12634</strain>
    </source>
</reference>
<keyword evidence="2 6" id="KW-0489">Methyltransferase</keyword>
<evidence type="ECO:0000313" key="7">
    <source>
        <dbReference type="Proteomes" id="UP001596470"/>
    </source>
</evidence>
<keyword evidence="5" id="KW-0443">Lipid metabolism</keyword>
<keyword evidence="7" id="KW-1185">Reference proteome</keyword>
<name>A0ABW2D7P7_9ACTN</name>
<keyword evidence="3 6" id="KW-0808">Transferase</keyword>
<keyword evidence="4" id="KW-0949">S-adenosyl-L-methionine</keyword>
<dbReference type="PANTHER" id="PTHR43667">
    <property type="entry name" value="CYCLOPROPANE-FATTY-ACYL-PHOSPHOLIPID SYNTHASE"/>
    <property type="match status" value="1"/>
</dbReference>
<dbReference type="GO" id="GO:0032259">
    <property type="term" value="P:methylation"/>
    <property type="evidence" value="ECO:0007669"/>
    <property type="project" value="UniProtKB-KW"/>
</dbReference>
<dbReference type="RefSeq" id="WP_382349426.1">
    <property type="nucleotide sequence ID" value="NZ_JBHMBP010000002.1"/>
</dbReference>
<evidence type="ECO:0000256" key="1">
    <source>
        <dbReference type="ARBA" id="ARBA00010815"/>
    </source>
</evidence>
<evidence type="ECO:0000256" key="2">
    <source>
        <dbReference type="ARBA" id="ARBA00022603"/>
    </source>
</evidence>
<dbReference type="InterPro" id="IPR050723">
    <property type="entry name" value="CFA/CMAS"/>
</dbReference>
<dbReference type="InterPro" id="IPR003333">
    <property type="entry name" value="CMAS"/>
</dbReference>
<dbReference type="Pfam" id="PF02353">
    <property type="entry name" value="CMAS"/>
    <property type="match status" value="1"/>
</dbReference>
<accession>A0ABW2D7P7</accession>
<gene>
    <name evidence="6" type="ORF">ACFQS3_10325</name>
</gene>
<dbReference type="Proteomes" id="UP001596470">
    <property type="component" value="Unassembled WGS sequence"/>
</dbReference>
<dbReference type="EC" id="2.1.1.-" evidence="6"/>
<sequence>MTASADTRTDPARWPDVAAVPHAPVRARFASELVRRIAARVPLRVETRTGAVGDPGLPVLLLHRPQAFFHRVGTGGLIGFGESYQAGDWDSDDLPRLLTALAANVDHLVPRGLQTLRRPFAAAAPSRQDNTRDNARRNIADHYDLSNDLFALFLDETMTYSSALFGGADATWDDLAEGQRRKIDRLLDRTGVGPGTRVLEIGTGWGELAVRAAERGATVHTITLSANQLERAQALAARRGVADRIDAELLDYRDLAPGRRYDAVVSVEMIEAVGERYWPEYFATLRCALEPGGKVGLQAITMRHDRMTATRRGYTWIHKYIFPGGIIPSLPVIERHAAAAGLRIGDRLDFGADYARTLRLWRERFISRADRLAGLGFDETFRRTWEFYLAYSEAGFATGYLDVRQLILEA</sequence>
<dbReference type="EMBL" id="JBHSYS010000002">
    <property type="protein sequence ID" value="MFC6957588.1"/>
    <property type="molecule type" value="Genomic_DNA"/>
</dbReference>
<protein>
    <submittedName>
        <fullName evidence="6">Class I SAM-dependent methyltransferase</fullName>
        <ecNumber evidence="6">2.1.1.-</ecNumber>
    </submittedName>
</protein>
<comment type="similarity">
    <text evidence="1">Belongs to the CFA/CMAS family.</text>
</comment>
<evidence type="ECO:0000256" key="3">
    <source>
        <dbReference type="ARBA" id="ARBA00022679"/>
    </source>
</evidence>
<dbReference type="Gene3D" id="3.40.50.150">
    <property type="entry name" value="Vaccinia Virus protein VP39"/>
    <property type="match status" value="1"/>
</dbReference>
<evidence type="ECO:0000313" key="6">
    <source>
        <dbReference type="EMBL" id="MFC6957588.1"/>
    </source>
</evidence>
<organism evidence="6 7">
    <name type="scientific">Glycomyces mayteni</name>
    <dbReference type="NCBI Taxonomy" id="543887"/>
    <lineage>
        <taxon>Bacteria</taxon>
        <taxon>Bacillati</taxon>
        <taxon>Actinomycetota</taxon>
        <taxon>Actinomycetes</taxon>
        <taxon>Glycomycetales</taxon>
        <taxon>Glycomycetaceae</taxon>
        <taxon>Glycomyces</taxon>
    </lineage>
</organism>
<proteinExistence type="inferred from homology"/>
<dbReference type="CDD" id="cd02440">
    <property type="entry name" value="AdoMet_MTases"/>
    <property type="match status" value="1"/>
</dbReference>
<dbReference type="SUPFAM" id="SSF53335">
    <property type="entry name" value="S-adenosyl-L-methionine-dependent methyltransferases"/>
    <property type="match status" value="1"/>
</dbReference>
<evidence type="ECO:0000256" key="4">
    <source>
        <dbReference type="ARBA" id="ARBA00022691"/>
    </source>
</evidence>
<dbReference type="PANTHER" id="PTHR43667:SF2">
    <property type="entry name" value="FATTY ACID C-METHYL TRANSFERASE"/>
    <property type="match status" value="1"/>
</dbReference>
<dbReference type="GO" id="GO:0008168">
    <property type="term" value="F:methyltransferase activity"/>
    <property type="evidence" value="ECO:0007669"/>
    <property type="project" value="UniProtKB-KW"/>
</dbReference>
<evidence type="ECO:0000256" key="5">
    <source>
        <dbReference type="ARBA" id="ARBA00023098"/>
    </source>
</evidence>